<dbReference type="InterPro" id="IPR007435">
    <property type="entry name" value="DUF484"/>
</dbReference>
<comment type="caution">
    <text evidence="1">The sequence shown here is derived from an EMBL/GenBank/DDBJ whole genome shotgun (WGS) entry which is preliminary data.</text>
</comment>
<evidence type="ECO:0000313" key="2">
    <source>
        <dbReference type="Proteomes" id="UP001597463"/>
    </source>
</evidence>
<name>A0ABW5UNA1_9BURK</name>
<dbReference type="PANTHER" id="PTHR38765:SF1">
    <property type="entry name" value="DUF484 DOMAIN-CONTAINING PROTEIN"/>
    <property type="match status" value="1"/>
</dbReference>
<reference evidence="2" key="1">
    <citation type="journal article" date="2019" name="Int. J. Syst. Evol. Microbiol.">
        <title>The Global Catalogue of Microorganisms (GCM) 10K type strain sequencing project: providing services to taxonomists for standard genome sequencing and annotation.</title>
        <authorList>
            <consortium name="The Broad Institute Genomics Platform"/>
            <consortium name="The Broad Institute Genome Sequencing Center for Infectious Disease"/>
            <person name="Wu L."/>
            <person name="Ma J."/>
        </authorList>
    </citation>
    <scope>NUCLEOTIDE SEQUENCE [LARGE SCALE GENOMIC DNA]</scope>
    <source>
        <strain evidence="2">TISTR 1906</strain>
    </source>
</reference>
<accession>A0ABW5UNA1</accession>
<gene>
    <name evidence="1" type="ORF">ACFSW6_11130</name>
</gene>
<evidence type="ECO:0000313" key="1">
    <source>
        <dbReference type="EMBL" id="MFD2754641.1"/>
    </source>
</evidence>
<dbReference type="Gene3D" id="3.30.450.40">
    <property type="match status" value="1"/>
</dbReference>
<sequence length="236" mass="25772">MSTTDTALTEDAIADYLYQNPEFFERHAELLAGVQLVSSHGPRAVSLQERQAEMLREKIKVLEHRIIDMMRHGSENTSIANKIQQWGCALAKVQDLRELPHAATASLQRVFDIPQVALRLWNVAGMHSGTVYTMGVSEDAKAFAASLTMPFCGPNMGFEPVGWLSQPDSVQSVALLTLHDGAMDSTTNAFGMLVLGSPDPTRFEATMGTEFLSRIAQLASASLSRMRLSPLSLAHG</sequence>
<dbReference type="Pfam" id="PF04340">
    <property type="entry name" value="DUF484"/>
    <property type="match status" value="1"/>
</dbReference>
<proteinExistence type="predicted"/>
<keyword evidence="2" id="KW-1185">Reference proteome</keyword>
<dbReference type="RefSeq" id="WP_066482826.1">
    <property type="nucleotide sequence ID" value="NZ_BCNT01000019.1"/>
</dbReference>
<dbReference type="PANTHER" id="PTHR38765">
    <property type="entry name" value="DUF484 DOMAIN-CONTAINING PROTEIN"/>
    <property type="match status" value="1"/>
</dbReference>
<dbReference type="InterPro" id="IPR029016">
    <property type="entry name" value="GAF-like_dom_sf"/>
</dbReference>
<organism evidence="1 2">
    <name type="scientific">Comamonas terrae</name>
    <dbReference type="NCBI Taxonomy" id="673548"/>
    <lineage>
        <taxon>Bacteria</taxon>
        <taxon>Pseudomonadati</taxon>
        <taxon>Pseudomonadota</taxon>
        <taxon>Betaproteobacteria</taxon>
        <taxon>Burkholderiales</taxon>
        <taxon>Comamonadaceae</taxon>
        <taxon>Comamonas</taxon>
    </lineage>
</organism>
<dbReference type="Proteomes" id="UP001597463">
    <property type="component" value="Unassembled WGS sequence"/>
</dbReference>
<dbReference type="EMBL" id="JBHUMV010000004">
    <property type="protein sequence ID" value="MFD2754641.1"/>
    <property type="molecule type" value="Genomic_DNA"/>
</dbReference>
<protein>
    <submittedName>
        <fullName evidence="1">DUF484 family protein</fullName>
    </submittedName>
</protein>